<dbReference type="InterPro" id="IPR036397">
    <property type="entry name" value="RNaseH_sf"/>
</dbReference>
<evidence type="ECO:0000256" key="1">
    <source>
        <dbReference type="SAM" id="SignalP"/>
    </source>
</evidence>
<keyword evidence="1" id="KW-0732">Signal</keyword>
<accession>A0A8H3LA71</accession>
<dbReference type="Proteomes" id="UP000615446">
    <property type="component" value="Unassembled WGS sequence"/>
</dbReference>
<reference evidence="3" key="1">
    <citation type="submission" date="2019-10" db="EMBL/GenBank/DDBJ databases">
        <title>Conservation and host-specific expression of non-tandemly repeated heterogenous ribosome RNA gene in arbuscular mycorrhizal fungi.</title>
        <authorList>
            <person name="Maeda T."/>
            <person name="Kobayashi Y."/>
            <person name="Nakagawa T."/>
            <person name="Ezawa T."/>
            <person name="Yamaguchi K."/>
            <person name="Bino T."/>
            <person name="Nishimoto Y."/>
            <person name="Shigenobu S."/>
            <person name="Kawaguchi M."/>
        </authorList>
    </citation>
    <scope>NUCLEOTIDE SEQUENCE</scope>
    <source>
        <strain evidence="3">HR1</strain>
    </source>
</reference>
<dbReference type="PROSITE" id="PS50879">
    <property type="entry name" value="RNASE_H_1"/>
    <property type="match status" value="1"/>
</dbReference>
<dbReference type="Gene3D" id="3.30.420.10">
    <property type="entry name" value="Ribonuclease H-like superfamily/Ribonuclease H"/>
    <property type="match status" value="1"/>
</dbReference>
<dbReference type="GO" id="GO:0003676">
    <property type="term" value="F:nucleic acid binding"/>
    <property type="evidence" value="ECO:0007669"/>
    <property type="project" value="InterPro"/>
</dbReference>
<dbReference type="EMBL" id="BLAL01000058">
    <property type="protein sequence ID" value="GES81945.1"/>
    <property type="molecule type" value="Genomic_DNA"/>
</dbReference>
<evidence type="ECO:0000313" key="4">
    <source>
        <dbReference type="Proteomes" id="UP000615446"/>
    </source>
</evidence>
<comment type="caution">
    <text evidence="3">The sequence shown here is derived from an EMBL/GenBank/DDBJ whole genome shotgun (WGS) entry which is preliminary data.</text>
</comment>
<feature type="chain" id="PRO_5034365306" description="RNase H type-1 domain-containing protein" evidence="1">
    <location>
        <begin position="19"/>
        <end position="172"/>
    </location>
</feature>
<sequence>MISLVLILLEIKFIKVKGHLGIKRNEEADRVAKKEGEKLICITIKDIQQKDLMYDIYWNGKKVDRHIRKFIDSIYEATLDAAWSLNCTHRSIFIDTTFTIEEEVTWALFKKNTRFNCTTSATNNRFIKHLKLTNYLLPTLEIMKERRYDLYRDAKCRLCLTENEDEDHIIYC</sequence>
<dbReference type="GO" id="GO:0004523">
    <property type="term" value="F:RNA-DNA hybrid ribonuclease activity"/>
    <property type="evidence" value="ECO:0007669"/>
    <property type="project" value="InterPro"/>
</dbReference>
<proteinExistence type="predicted"/>
<dbReference type="InterPro" id="IPR002156">
    <property type="entry name" value="RNaseH_domain"/>
</dbReference>
<evidence type="ECO:0000313" key="3">
    <source>
        <dbReference type="EMBL" id="GES81945.1"/>
    </source>
</evidence>
<organism evidence="3 4">
    <name type="scientific">Rhizophagus clarus</name>
    <dbReference type="NCBI Taxonomy" id="94130"/>
    <lineage>
        <taxon>Eukaryota</taxon>
        <taxon>Fungi</taxon>
        <taxon>Fungi incertae sedis</taxon>
        <taxon>Mucoromycota</taxon>
        <taxon>Glomeromycotina</taxon>
        <taxon>Glomeromycetes</taxon>
        <taxon>Glomerales</taxon>
        <taxon>Glomeraceae</taxon>
        <taxon>Rhizophagus</taxon>
    </lineage>
</organism>
<name>A0A8H3LA71_9GLOM</name>
<dbReference type="AlphaFoldDB" id="A0A8H3LA71"/>
<dbReference type="OrthoDB" id="2303711at2759"/>
<evidence type="ECO:0000259" key="2">
    <source>
        <dbReference type="PROSITE" id="PS50879"/>
    </source>
</evidence>
<feature type="domain" description="RNase H type-1" evidence="2">
    <location>
        <begin position="1"/>
        <end position="37"/>
    </location>
</feature>
<gene>
    <name evidence="3" type="ORF">RCL2_000918100</name>
</gene>
<protein>
    <recommendedName>
        <fullName evidence="2">RNase H type-1 domain-containing protein</fullName>
    </recommendedName>
</protein>
<feature type="signal peptide" evidence="1">
    <location>
        <begin position="1"/>
        <end position="18"/>
    </location>
</feature>